<evidence type="ECO:0000313" key="1">
    <source>
        <dbReference type="EMBL" id="MBP2350677.1"/>
    </source>
</evidence>
<reference evidence="1 2" key="1">
    <citation type="submission" date="2021-03" db="EMBL/GenBank/DDBJ databases">
        <title>Sequencing the genomes of 1000 actinobacteria strains.</title>
        <authorList>
            <person name="Klenk H.-P."/>
        </authorList>
    </citation>
    <scope>NUCLEOTIDE SEQUENCE [LARGE SCALE GENOMIC DNA]</scope>
    <source>
        <strain evidence="1 2">DSM 18824</strain>
    </source>
</reference>
<proteinExistence type="predicted"/>
<dbReference type="EMBL" id="JAGINT010000001">
    <property type="protein sequence ID" value="MBP2350677.1"/>
    <property type="molecule type" value="Genomic_DNA"/>
</dbReference>
<gene>
    <name evidence="1" type="ORF">JOF29_001760</name>
</gene>
<name>A0ABS4UGA9_9ACTN</name>
<protein>
    <submittedName>
        <fullName evidence="1">Uncharacterized protein</fullName>
    </submittedName>
</protein>
<dbReference type="Proteomes" id="UP000755585">
    <property type="component" value="Unassembled WGS sequence"/>
</dbReference>
<organism evidence="1 2">
    <name type="scientific">Kribbella aluminosa</name>
    <dbReference type="NCBI Taxonomy" id="416017"/>
    <lineage>
        <taxon>Bacteria</taxon>
        <taxon>Bacillati</taxon>
        <taxon>Actinomycetota</taxon>
        <taxon>Actinomycetes</taxon>
        <taxon>Propionibacteriales</taxon>
        <taxon>Kribbellaceae</taxon>
        <taxon>Kribbella</taxon>
    </lineage>
</organism>
<comment type="caution">
    <text evidence="1">The sequence shown here is derived from an EMBL/GenBank/DDBJ whole genome shotgun (WGS) entry which is preliminary data.</text>
</comment>
<keyword evidence="2" id="KW-1185">Reference proteome</keyword>
<evidence type="ECO:0000313" key="2">
    <source>
        <dbReference type="Proteomes" id="UP000755585"/>
    </source>
</evidence>
<sequence>MSADLQAITIERRDGGHAGHAAESAIVMALGSGARVAGVEWLR</sequence>
<accession>A0ABS4UGA9</accession>